<gene>
    <name evidence="2" type="ORF">FHK82_05955</name>
</gene>
<dbReference type="AlphaFoldDB" id="A0A558D8I1"/>
<keyword evidence="1" id="KW-0472">Membrane</keyword>
<feature type="transmembrane region" description="Helical" evidence="1">
    <location>
        <begin position="647"/>
        <end position="667"/>
    </location>
</feature>
<keyword evidence="1" id="KW-0812">Transmembrane</keyword>
<reference evidence="2 3" key="1">
    <citation type="submission" date="2019-07" db="EMBL/GenBank/DDBJ databases">
        <title>The pathways for chlorine oxyanion respiration interact through the shared metabolite chlorate.</title>
        <authorList>
            <person name="Barnum T.P."/>
            <person name="Cheng Y."/>
            <person name="Hill K.A."/>
            <person name="Lucas L.N."/>
            <person name="Carlson H.K."/>
            <person name="Coates J.D."/>
        </authorList>
    </citation>
    <scope>NUCLEOTIDE SEQUENCE [LARGE SCALE GENOMIC DNA]</scope>
    <source>
        <strain evidence="2">BK-3</strain>
    </source>
</reference>
<evidence type="ECO:0000313" key="2">
    <source>
        <dbReference type="EMBL" id="TVT57328.1"/>
    </source>
</evidence>
<name>A0A558D8I1_9GAMM</name>
<dbReference type="Proteomes" id="UP000317355">
    <property type="component" value="Unassembled WGS sequence"/>
</dbReference>
<keyword evidence="1" id="KW-1133">Transmembrane helix</keyword>
<protein>
    <submittedName>
        <fullName evidence="2">Uncharacterized protein</fullName>
    </submittedName>
</protein>
<feature type="transmembrane region" description="Helical" evidence="1">
    <location>
        <begin position="688"/>
        <end position="709"/>
    </location>
</feature>
<comment type="caution">
    <text evidence="2">The sequence shown here is derived from an EMBL/GenBank/DDBJ whole genome shotgun (WGS) entry which is preliminary data.</text>
</comment>
<sequence length="744" mass="83705">MLVLLLAVCMANAEDQEVMAASSFSGLVDKLGSADQHEAAITGLVLRAKTEQSALLPLIEYACLPQHDQSGVNSSQYVRPVIQALLDFIGFSDLQPGPLHALVEQTLACEQRQGYWHHRLAAVLEAVSKKQRLVDADTLSVASYANRLVGQLRQNPDVRDSSIGFYHSMFDHWSAVQWLPDTAMQFVKDSFSIPTRYQRDYALLRIIRQQLIFDAARSEQLLWHVAREHEKSDFRGRALNALTDWYIRAEKRTAHGAGLVQDYCATVEDDTLIKQCSDALSSLAIQLDSQAQSQAKLRKSMFSGLDEAGKRKVLDAQVRQFGDIVSQRALDADEIQQLLRLEQQSRQLRTASRTVSPVGILLREKRLHGLDDQTLETLLRTYMQYPDFYKNLHELRNLFVDSDSRRALQKQPGDGQAVFSDDLIHDLLVMTLDDQTPASRKLRLPVLETLAYNRVFTPDNMLLAVQLAIGELDQHDNGGLLRAVLVSLPDDDSISRYQPVIALLKKDLVNSRGSLSGLALDAILRHAGQQGLDQLEFMYSLFEDKTFDEQVRLEVLRRIALQDAAGVAQRLLPRYQTFSLALQQAIWHRLAAGSRQHSITVDQAMLRQGTQNEDYDIRHAAWAMLARQGVRTPFLVRMENSLYRNALLFNLTLYTYPVVLLAGFFLMRPGRKRRERGEVLSGWKIAMGILFAILAALAGVVIVFLFGMSHGGSPYVEAATTLWVVLGIYLVFMLALRPDAKLPS</sequence>
<proteinExistence type="predicted"/>
<evidence type="ECO:0000256" key="1">
    <source>
        <dbReference type="SAM" id="Phobius"/>
    </source>
</evidence>
<feature type="transmembrane region" description="Helical" evidence="1">
    <location>
        <begin position="715"/>
        <end position="736"/>
    </location>
</feature>
<organism evidence="2 3">
    <name type="scientific">Sedimenticola thiotaurini</name>
    <dbReference type="NCBI Taxonomy" id="1543721"/>
    <lineage>
        <taxon>Bacteria</taxon>
        <taxon>Pseudomonadati</taxon>
        <taxon>Pseudomonadota</taxon>
        <taxon>Gammaproteobacteria</taxon>
        <taxon>Chromatiales</taxon>
        <taxon>Sedimenticolaceae</taxon>
        <taxon>Sedimenticola</taxon>
    </lineage>
</organism>
<dbReference type="EMBL" id="VMRY01000015">
    <property type="protein sequence ID" value="TVT57328.1"/>
    <property type="molecule type" value="Genomic_DNA"/>
</dbReference>
<evidence type="ECO:0000313" key="3">
    <source>
        <dbReference type="Proteomes" id="UP000317355"/>
    </source>
</evidence>
<accession>A0A558D8I1</accession>